<evidence type="ECO:0000313" key="2">
    <source>
        <dbReference type="Proteomes" id="UP000306441"/>
    </source>
</evidence>
<accession>A0ABY2Q1R7</accession>
<dbReference type="EMBL" id="SSNY01000016">
    <property type="protein sequence ID" value="THF54708.1"/>
    <property type="molecule type" value="Genomic_DNA"/>
</dbReference>
<proteinExistence type="predicted"/>
<organism evidence="1 2">
    <name type="scientific">Ollibium composti</name>
    <dbReference type="NCBI Taxonomy" id="2675109"/>
    <lineage>
        <taxon>Bacteria</taxon>
        <taxon>Pseudomonadati</taxon>
        <taxon>Pseudomonadota</taxon>
        <taxon>Alphaproteobacteria</taxon>
        <taxon>Hyphomicrobiales</taxon>
        <taxon>Phyllobacteriaceae</taxon>
        <taxon>Ollibium</taxon>
    </lineage>
</organism>
<evidence type="ECO:0000313" key="1">
    <source>
        <dbReference type="EMBL" id="THF54708.1"/>
    </source>
</evidence>
<name>A0ABY2Q1R7_9HYPH</name>
<gene>
    <name evidence="1" type="ORF">E6C48_20750</name>
</gene>
<sequence length="86" mass="10004">MAEVDGDLIYEILKSIQGRLDKIDAGIGEIRHEIVSLRLNQMGMQNDIHNIYGVLARHDERLERIEHRLDLRELAEKSQTPYEPPK</sequence>
<dbReference type="Proteomes" id="UP000306441">
    <property type="component" value="Unassembled WGS sequence"/>
</dbReference>
<protein>
    <submittedName>
        <fullName evidence="1">Uncharacterized protein</fullName>
    </submittedName>
</protein>
<dbReference type="RefSeq" id="WP_136360099.1">
    <property type="nucleotide sequence ID" value="NZ_SSNY01000016.1"/>
</dbReference>
<keyword evidence="2" id="KW-1185">Reference proteome</keyword>
<reference evidence="1 2" key="1">
    <citation type="submission" date="2019-04" db="EMBL/GenBank/DDBJ databases">
        <title>Mesorhizobium composti sp. nov., isolated from compost.</title>
        <authorList>
            <person name="Lin S.-Y."/>
            <person name="Hameed A."/>
            <person name="Hsieh Y.-T."/>
            <person name="Young C.-C."/>
        </authorList>
    </citation>
    <scope>NUCLEOTIDE SEQUENCE [LARGE SCALE GENOMIC DNA]</scope>
    <source>
        <strain evidence="1 2">CC-YTH430</strain>
    </source>
</reference>
<comment type="caution">
    <text evidence="1">The sequence shown here is derived from an EMBL/GenBank/DDBJ whole genome shotgun (WGS) entry which is preliminary data.</text>
</comment>